<dbReference type="GO" id="GO:0003700">
    <property type="term" value="F:DNA-binding transcription factor activity"/>
    <property type="evidence" value="ECO:0007669"/>
    <property type="project" value="InterPro"/>
</dbReference>
<dbReference type="Gene3D" id="1.10.10.60">
    <property type="entry name" value="Homeodomain-like"/>
    <property type="match status" value="2"/>
</dbReference>
<dbReference type="InterPro" id="IPR003313">
    <property type="entry name" value="AraC-bd"/>
</dbReference>
<dbReference type="PANTHER" id="PTHR43280:SF2">
    <property type="entry name" value="HTH-TYPE TRANSCRIPTIONAL REGULATOR EXSA"/>
    <property type="match status" value="1"/>
</dbReference>
<dbReference type="eggNOG" id="COG2207">
    <property type="taxonomic scope" value="Bacteria"/>
</dbReference>
<dbReference type="SUPFAM" id="SSF51215">
    <property type="entry name" value="Regulatory protein AraC"/>
    <property type="match status" value="1"/>
</dbReference>
<dbReference type="InterPro" id="IPR009057">
    <property type="entry name" value="Homeodomain-like_sf"/>
</dbReference>
<proteinExistence type="predicted"/>
<evidence type="ECO:0000256" key="3">
    <source>
        <dbReference type="ARBA" id="ARBA00023163"/>
    </source>
</evidence>
<sequence>MVTDIIVSSYGMEQPMHDGRKVMEEKYYQSISEDIRVIHNINSFNVMEFPHFHSHYELHFTLSYNLKFIIENTIFHVPKGSVFAIKPYVPHMTVVPDEAWFERYTVHIDPQILKEINCYEGFNLLELFQSSEFPACHIKLREKDITIFEKLLDRESECLNHDFYGASVYRKLVLSELLFYLEKVKHESNSDEIQIYNDEYGILAKNIMDYITENITMDLNLDLLSEKFFINKFSLSRIFKEYCGVTVNQYIISRRIYQACELLKNNQPVFQVCEQSGFYDYGHFIRTFKKHVGISPKQYALQFRKTAEKIHKN</sequence>
<evidence type="ECO:0000313" key="5">
    <source>
        <dbReference type="EMBL" id="EHF00527.1"/>
    </source>
</evidence>
<feature type="domain" description="HTH araC/xylS-type" evidence="4">
    <location>
        <begin position="205"/>
        <end position="302"/>
    </location>
</feature>
<dbReference type="Proteomes" id="UP000003763">
    <property type="component" value="Unassembled WGS sequence"/>
</dbReference>
<dbReference type="SUPFAM" id="SSF46689">
    <property type="entry name" value="Homeodomain-like"/>
    <property type="match status" value="2"/>
</dbReference>
<dbReference type="EMBL" id="ADLJ01000004">
    <property type="protein sequence ID" value="EHF00527.1"/>
    <property type="molecule type" value="Genomic_DNA"/>
</dbReference>
<dbReference type="InterPro" id="IPR037923">
    <property type="entry name" value="HTH-like"/>
</dbReference>
<evidence type="ECO:0000256" key="2">
    <source>
        <dbReference type="ARBA" id="ARBA00023125"/>
    </source>
</evidence>
<dbReference type="PANTHER" id="PTHR43280">
    <property type="entry name" value="ARAC-FAMILY TRANSCRIPTIONAL REGULATOR"/>
    <property type="match status" value="1"/>
</dbReference>
<protein>
    <recommendedName>
        <fullName evidence="4">HTH araC/xylS-type domain-containing protein</fullName>
    </recommendedName>
</protein>
<dbReference type="PATRIC" id="fig|742733.3.peg.743"/>
<dbReference type="AlphaFoldDB" id="G5HDP3"/>
<dbReference type="PROSITE" id="PS01124">
    <property type="entry name" value="HTH_ARAC_FAMILY_2"/>
    <property type="match status" value="1"/>
</dbReference>
<keyword evidence="1" id="KW-0805">Transcription regulation</keyword>
<keyword evidence="3" id="KW-0804">Transcription</keyword>
<dbReference type="GO" id="GO:0043565">
    <property type="term" value="F:sequence-specific DNA binding"/>
    <property type="evidence" value="ECO:0007669"/>
    <property type="project" value="InterPro"/>
</dbReference>
<keyword evidence="2" id="KW-0238">DNA-binding</keyword>
<dbReference type="Pfam" id="PF02311">
    <property type="entry name" value="AraC_binding"/>
    <property type="match status" value="1"/>
</dbReference>
<dbReference type="Pfam" id="PF12833">
    <property type="entry name" value="HTH_18"/>
    <property type="match status" value="1"/>
</dbReference>
<evidence type="ECO:0000259" key="4">
    <source>
        <dbReference type="PROSITE" id="PS01124"/>
    </source>
</evidence>
<dbReference type="InterPro" id="IPR018060">
    <property type="entry name" value="HTH_AraC"/>
</dbReference>
<reference evidence="5 6" key="1">
    <citation type="submission" date="2011-08" db="EMBL/GenBank/DDBJ databases">
        <title>The Genome Sequence of Clostridium citroniae WAL-17108.</title>
        <authorList>
            <consortium name="The Broad Institute Genome Sequencing Platform"/>
            <person name="Earl A."/>
            <person name="Ward D."/>
            <person name="Feldgarden M."/>
            <person name="Gevers D."/>
            <person name="Finegold S.M."/>
            <person name="Summanen P.H."/>
            <person name="Molitoris D.R."/>
            <person name="Vaisanen M.L."/>
            <person name="Daigneault M."/>
            <person name="Allen-Vercoe E."/>
            <person name="Young S.K."/>
            <person name="Zeng Q."/>
            <person name="Gargeya S."/>
            <person name="Fitzgerald M."/>
            <person name="Haas B."/>
            <person name="Abouelleil A."/>
            <person name="Alvarado L."/>
            <person name="Arachchi H.M."/>
            <person name="Berlin A."/>
            <person name="Brown A."/>
            <person name="Chapman S.B."/>
            <person name="Chen Z."/>
            <person name="Dunbar C."/>
            <person name="Freedman E."/>
            <person name="Gearin G."/>
            <person name="Gellesch M."/>
            <person name="Goldberg J."/>
            <person name="Griggs A."/>
            <person name="Gujja S."/>
            <person name="Heiman D."/>
            <person name="Howarth C."/>
            <person name="Larson L."/>
            <person name="Lui A."/>
            <person name="MacDonald P.J.P."/>
            <person name="Montmayeur A."/>
            <person name="Murphy C."/>
            <person name="Neiman D."/>
            <person name="Pearson M."/>
            <person name="Priest M."/>
            <person name="Roberts A."/>
            <person name="Saif S."/>
            <person name="Shea T."/>
            <person name="Shenoy N."/>
            <person name="Sisk P."/>
            <person name="Stolte C."/>
            <person name="Sykes S."/>
            <person name="Wortman J."/>
            <person name="Nusbaum C."/>
            <person name="Birren B."/>
        </authorList>
    </citation>
    <scope>NUCLEOTIDE SEQUENCE [LARGE SCALE GENOMIC DNA]</scope>
    <source>
        <strain evidence="5 6">WAL-17108</strain>
    </source>
</reference>
<dbReference type="SMART" id="SM00342">
    <property type="entry name" value="HTH_ARAC"/>
    <property type="match status" value="1"/>
</dbReference>
<dbReference type="HOGENOM" id="CLU_000445_88_3_9"/>
<evidence type="ECO:0000313" key="6">
    <source>
        <dbReference type="Proteomes" id="UP000003763"/>
    </source>
</evidence>
<comment type="caution">
    <text evidence="5">The sequence shown here is derived from an EMBL/GenBank/DDBJ whole genome shotgun (WGS) entry which is preliminary data.</text>
</comment>
<accession>G5HDP3</accession>
<name>G5HDP3_9FIRM</name>
<evidence type="ECO:0000256" key="1">
    <source>
        <dbReference type="ARBA" id="ARBA00023015"/>
    </source>
</evidence>
<gene>
    <name evidence="5" type="ORF">HMPREF9469_00705</name>
</gene>
<organism evidence="5 6">
    <name type="scientific">[Clostridium] citroniae WAL-17108</name>
    <dbReference type="NCBI Taxonomy" id="742733"/>
    <lineage>
        <taxon>Bacteria</taxon>
        <taxon>Bacillati</taxon>
        <taxon>Bacillota</taxon>
        <taxon>Clostridia</taxon>
        <taxon>Lachnospirales</taxon>
        <taxon>Lachnospiraceae</taxon>
        <taxon>Enterocloster</taxon>
    </lineage>
</organism>
<dbReference type="InterPro" id="IPR018062">
    <property type="entry name" value="HTH_AraC-typ_CS"/>
</dbReference>
<dbReference type="PROSITE" id="PS00041">
    <property type="entry name" value="HTH_ARAC_FAMILY_1"/>
    <property type="match status" value="1"/>
</dbReference>